<dbReference type="Pfam" id="PF13649">
    <property type="entry name" value="Methyltransf_25"/>
    <property type="match status" value="1"/>
</dbReference>
<dbReference type="Gene3D" id="3.40.50.150">
    <property type="entry name" value="Vaccinia Virus protein VP39"/>
    <property type="match status" value="1"/>
</dbReference>
<accession>A0A9D2ED28</accession>
<dbReference type="AlphaFoldDB" id="A0A9D2ED28"/>
<protein>
    <submittedName>
        <fullName evidence="2">Class I SAM-dependent methyltransferase</fullName>
    </submittedName>
</protein>
<organism evidence="2 3">
    <name type="scientific">Candidatus Ruania gallistercoris</name>
    <dbReference type="NCBI Taxonomy" id="2838746"/>
    <lineage>
        <taxon>Bacteria</taxon>
        <taxon>Bacillati</taxon>
        <taxon>Actinomycetota</taxon>
        <taxon>Actinomycetes</taxon>
        <taxon>Micrococcales</taxon>
        <taxon>Ruaniaceae</taxon>
        <taxon>Ruania</taxon>
    </lineage>
</organism>
<keyword evidence="2" id="KW-0489">Methyltransferase</keyword>
<gene>
    <name evidence="2" type="ORF">H9815_05710</name>
</gene>
<reference evidence="2" key="1">
    <citation type="journal article" date="2021" name="PeerJ">
        <title>Extensive microbial diversity within the chicken gut microbiome revealed by metagenomics and culture.</title>
        <authorList>
            <person name="Gilroy R."/>
            <person name="Ravi A."/>
            <person name="Getino M."/>
            <person name="Pursley I."/>
            <person name="Horton D.L."/>
            <person name="Alikhan N.F."/>
            <person name="Baker D."/>
            <person name="Gharbi K."/>
            <person name="Hall N."/>
            <person name="Watson M."/>
            <person name="Adriaenssens E.M."/>
            <person name="Foster-Nyarko E."/>
            <person name="Jarju S."/>
            <person name="Secka A."/>
            <person name="Antonio M."/>
            <person name="Oren A."/>
            <person name="Chaudhuri R.R."/>
            <person name="La Ragione R."/>
            <person name="Hildebrand F."/>
            <person name="Pallen M.J."/>
        </authorList>
    </citation>
    <scope>NUCLEOTIDE SEQUENCE</scope>
    <source>
        <strain evidence="2">ChiGjej4B4-7305</strain>
    </source>
</reference>
<dbReference type="Proteomes" id="UP000824037">
    <property type="component" value="Unassembled WGS sequence"/>
</dbReference>
<dbReference type="SUPFAM" id="SSF53335">
    <property type="entry name" value="S-adenosyl-L-methionine-dependent methyltransferases"/>
    <property type="match status" value="1"/>
</dbReference>
<sequence length="199" mass="20975">MAHADHDWDAMYTAAEPPPWDIGAVQPALAAYLAHASIADPVVDAGCGTGELTLLLASRERRVLGFDASEPAIATARGKAAERSLAVDFRVADAARVAELGIRPRTVLDSGLLHSLDEQAAAAYVGGLATICVPGALVCVLAMSIEAGQGWGQTEESLRTRFAAPTWVSSAVDGIQIHARWQGEDLHMPGFLLTTHRAK</sequence>
<evidence type="ECO:0000313" key="3">
    <source>
        <dbReference type="Proteomes" id="UP000824037"/>
    </source>
</evidence>
<dbReference type="GO" id="GO:0008168">
    <property type="term" value="F:methyltransferase activity"/>
    <property type="evidence" value="ECO:0007669"/>
    <property type="project" value="UniProtKB-KW"/>
</dbReference>
<dbReference type="CDD" id="cd02440">
    <property type="entry name" value="AdoMet_MTases"/>
    <property type="match status" value="1"/>
</dbReference>
<evidence type="ECO:0000259" key="1">
    <source>
        <dbReference type="Pfam" id="PF13649"/>
    </source>
</evidence>
<dbReference type="EMBL" id="DXBY01000090">
    <property type="protein sequence ID" value="HIZ35253.1"/>
    <property type="molecule type" value="Genomic_DNA"/>
</dbReference>
<dbReference type="InterPro" id="IPR041698">
    <property type="entry name" value="Methyltransf_25"/>
</dbReference>
<feature type="domain" description="Methyltransferase" evidence="1">
    <location>
        <begin position="42"/>
        <end position="135"/>
    </location>
</feature>
<reference evidence="2" key="2">
    <citation type="submission" date="2021-04" db="EMBL/GenBank/DDBJ databases">
        <authorList>
            <person name="Gilroy R."/>
        </authorList>
    </citation>
    <scope>NUCLEOTIDE SEQUENCE</scope>
    <source>
        <strain evidence="2">ChiGjej4B4-7305</strain>
    </source>
</reference>
<evidence type="ECO:0000313" key="2">
    <source>
        <dbReference type="EMBL" id="HIZ35253.1"/>
    </source>
</evidence>
<name>A0A9D2ED28_9MICO</name>
<dbReference type="GO" id="GO:0032259">
    <property type="term" value="P:methylation"/>
    <property type="evidence" value="ECO:0007669"/>
    <property type="project" value="UniProtKB-KW"/>
</dbReference>
<keyword evidence="2" id="KW-0808">Transferase</keyword>
<dbReference type="InterPro" id="IPR029063">
    <property type="entry name" value="SAM-dependent_MTases_sf"/>
</dbReference>
<comment type="caution">
    <text evidence="2">The sequence shown here is derived from an EMBL/GenBank/DDBJ whole genome shotgun (WGS) entry which is preliminary data.</text>
</comment>
<proteinExistence type="predicted"/>